<organism evidence="1 2">
    <name type="scientific">Eumeta variegata</name>
    <name type="common">Bagworm moth</name>
    <name type="synonym">Eumeta japonica</name>
    <dbReference type="NCBI Taxonomy" id="151549"/>
    <lineage>
        <taxon>Eukaryota</taxon>
        <taxon>Metazoa</taxon>
        <taxon>Ecdysozoa</taxon>
        <taxon>Arthropoda</taxon>
        <taxon>Hexapoda</taxon>
        <taxon>Insecta</taxon>
        <taxon>Pterygota</taxon>
        <taxon>Neoptera</taxon>
        <taxon>Endopterygota</taxon>
        <taxon>Lepidoptera</taxon>
        <taxon>Glossata</taxon>
        <taxon>Ditrysia</taxon>
        <taxon>Tineoidea</taxon>
        <taxon>Psychidae</taxon>
        <taxon>Oiketicinae</taxon>
        <taxon>Eumeta</taxon>
    </lineage>
</organism>
<evidence type="ECO:0000313" key="1">
    <source>
        <dbReference type="EMBL" id="GBO99638.1"/>
    </source>
</evidence>
<protein>
    <submittedName>
        <fullName evidence="1">Uncharacterized protein</fullName>
    </submittedName>
</protein>
<sequence length="66" mass="6846">MGKISSCDANSNELNFEILGPPTPLGCRGATPPELGAAETRAARGASCASTANYDRAPIFKLYSDV</sequence>
<gene>
    <name evidence="1" type="ORF">EVAR_69123_1</name>
</gene>
<accession>A0A4C1SBU0</accession>
<dbReference type="EMBL" id="BGZK01003292">
    <property type="protein sequence ID" value="GBO99638.1"/>
    <property type="molecule type" value="Genomic_DNA"/>
</dbReference>
<dbReference type="AlphaFoldDB" id="A0A4C1SBU0"/>
<name>A0A4C1SBU0_EUMVA</name>
<reference evidence="1 2" key="1">
    <citation type="journal article" date="2019" name="Commun. Biol.">
        <title>The bagworm genome reveals a unique fibroin gene that provides high tensile strength.</title>
        <authorList>
            <person name="Kono N."/>
            <person name="Nakamura H."/>
            <person name="Ohtoshi R."/>
            <person name="Tomita M."/>
            <person name="Numata K."/>
            <person name="Arakawa K."/>
        </authorList>
    </citation>
    <scope>NUCLEOTIDE SEQUENCE [LARGE SCALE GENOMIC DNA]</scope>
</reference>
<dbReference type="Proteomes" id="UP000299102">
    <property type="component" value="Unassembled WGS sequence"/>
</dbReference>
<keyword evidence="2" id="KW-1185">Reference proteome</keyword>
<evidence type="ECO:0000313" key="2">
    <source>
        <dbReference type="Proteomes" id="UP000299102"/>
    </source>
</evidence>
<comment type="caution">
    <text evidence="1">The sequence shown here is derived from an EMBL/GenBank/DDBJ whole genome shotgun (WGS) entry which is preliminary data.</text>
</comment>
<proteinExistence type="predicted"/>